<comment type="subcellular location">
    <subcellularLocation>
        <location evidence="1">Mitochondrion inner membrane</location>
        <topology evidence="1">Multi-pass membrane protein</topology>
    </subcellularLocation>
</comment>
<evidence type="ECO:0008006" key="13">
    <source>
        <dbReference type="Google" id="ProtNLM"/>
    </source>
</evidence>
<dbReference type="Pfam" id="PF00153">
    <property type="entry name" value="Mito_carr"/>
    <property type="match status" value="3"/>
</dbReference>
<dbReference type="GO" id="GO:0022857">
    <property type="term" value="F:transmembrane transporter activity"/>
    <property type="evidence" value="ECO:0007669"/>
    <property type="project" value="TreeGrafter"/>
</dbReference>
<dbReference type="GO" id="GO:0005743">
    <property type="term" value="C:mitochondrial inner membrane"/>
    <property type="evidence" value="ECO:0007669"/>
    <property type="project" value="UniProtKB-SubCell"/>
</dbReference>
<proteinExistence type="inferred from homology"/>
<evidence type="ECO:0000256" key="4">
    <source>
        <dbReference type="ARBA" id="ARBA00022692"/>
    </source>
</evidence>
<dbReference type="InterPro" id="IPR002067">
    <property type="entry name" value="MCP"/>
</dbReference>
<keyword evidence="7 10" id="KW-1133">Transmembrane helix</keyword>
<evidence type="ECO:0000256" key="5">
    <source>
        <dbReference type="ARBA" id="ARBA00022737"/>
    </source>
</evidence>
<dbReference type="Proteomes" id="UP000824782">
    <property type="component" value="Unassembled WGS sequence"/>
</dbReference>
<dbReference type="SUPFAM" id="SSF103506">
    <property type="entry name" value="Mitochondrial carrier"/>
    <property type="match status" value="1"/>
</dbReference>
<sequence length="290" mass="32034">MPSIEFVAGWISGALGIIIGHPVDTVKVRLQTQAGYRGIVDCIVKTYKKETILGFFKGMSFPVISVAASNSLMFGIYSNALLYIYGTESKDWKNPSHHLHVFLAGSISGFVQVYFTAPVDLIKVRLQNQTESFKRQAKPGNLQARYHGPVHCAVSIFKAEGIAGLYRGSSALVLRDMPTLGLYFLTYEVLCKWMTNDGETPDSWTMLFAGGCAGTVGWATANPMDVIKSRLQMDGMQGVQYRGIFHCISESIRQEGFRVLCKGLTANSVRAFPVNAVTFLSYEKLLETCR</sequence>
<evidence type="ECO:0000256" key="9">
    <source>
        <dbReference type="ARBA" id="ARBA00023136"/>
    </source>
</evidence>
<dbReference type="InterPro" id="IPR018108">
    <property type="entry name" value="MCP_transmembrane"/>
</dbReference>
<accession>A0AAV7AR19</accession>
<keyword evidence="8" id="KW-0496">Mitochondrion</keyword>
<organism evidence="11 12">
    <name type="scientific">Engystomops pustulosus</name>
    <name type="common">Tungara frog</name>
    <name type="synonym">Physalaemus pustulosus</name>
    <dbReference type="NCBI Taxonomy" id="76066"/>
    <lineage>
        <taxon>Eukaryota</taxon>
        <taxon>Metazoa</taxon>
        <taxon>Chordata</taxon>
        <taxon>Craniata</taxon>
        <taxon>Vertebrata</taxon>
        <taxon>Euteleostomi</taxon>
        <taxon>Amphibia</taxon>
        <taxon>Batrachia</taxon>
        <taxon>Anura</taxon>
        <taxon>Neobatrachia</taxon>
        <taxon>Hyloidea</taxon>
        <taxon>Leptodactylidae</taxon>
        <taxon>Leiuperinae</taxon>
        <taxon>Engystomops</taxon>
    </lineage>
</organism>
<evidence type="ECO:0000256" key="3">
    <source>
        <dbReference type="ARBA" id="ARBA00022448"/>
    </source>
</evidence>
<evidence type="ECO:0000256" key="7">
    <source>
        <dbReference type="ARBA" id="ARBA00022989"/>
    </source>
</evidence>
<gene>
    <name evidence="11" type="ORF">GDO81_016282</name>
</gene>
<keyword evidence="9 10" id="KW-0472">Membrane</keyword>
<dbReference type="FunFam" id="1.50.40.10:FF:000049">
    <property type="entry name" value="Solute carrier family 25 member 45"/>
    <property type="match status" value="1"/>
</dbReference>
<dbReference type="Gene3D" id="1.50.40.10">
    <property type="entry name" value="Mitochondrial carrier domain"/>
    <property type="match status" value="1"/>
</dbReference>
<dbReference type="PRINTS" id="PR00926">
    <property type="entry name" value="MITOCARRIER"/>
</dbReference>
<dbReference type="PANTHER" id="PTHR45624:SF6">
    <property type="entry name" value="SOLUTE CARRIER FAMILY 25 MEMBER 45"/>
    <property type="match status" value="1"/>
</dbReference>
<comment type="caution">
    <text evidence="11">The sequence shown here is derived from an EMBL/GenBank/DDBJ whole genome shotgun (WGS) entry which is preliminary data.</text>
</comment>
<comment type="similarity">
    <text evidence="2">Belongs to the mitochondrial carrier (TC 2.A.29) family.</text>
</comment>
<keyword evidence="5" id="KW-0677">Repeat</keyword>
<feature type="transmembrane region" description="Helical" evidence="10">
    <location>
        <begin position="63"/>
        <end position="85"/>
    </location>
</feature>
<dbReference type="EMBL" id="WNYA01000007">
    <property type="protein sequence ID" value="KAG8564004.1"/>
    <property type="molecule type" value="Genomic_DNA"/>
</dbReference>
<evidence type="ECO:0000256" key="8">
    <source>
        <dbReference type="ARBA" id="ARBA00023128"/>
    </source>
</evidence>
<evidence type="ECO:0000313" key="12">
    <source>
        <dbReference type="Proteomes" id="UP000824782"/>
    </source>
</evidence>
<keyword evidence="3" id="KW-0813">Transport</keyword>
<keyword evidence="12" id="KW-1185">Reference proteome</keyword>
<evidence type="ECO:0000256" key="6">
    <source>
        <dbReference type="ARBA" id="ARBA00022792"/>
    </source>
</evidence>
<keyword evidence="4 10" id="KW-0812">Transmembrane</keyword>
<evidence type="ECO:0000313" key="11">
    <source>
        <dbReference type="EMBL" id="KAG8564004.1"/>
    </source>
</evidence>
<evidence type="ECO:0000256" key="2">
    <source>
        <dbReference type="ARBA" id="ARBA00006375"/>
    </source>
</evidence>
<protein>
    <recommendedName>
        <fullName evidence="13">Solute carrier family 25 member 45</fullName>
    </recommendedName>
</protein>
<feature type="transmembrane region" description="Helical" evidence="10">
    <location>
        <begin position="97"/>
        <end position="117"/>
    </location>
</feature>
<dbReference type="InterPro" id="IPR023395">
    <property type="entry name" value="MCP_dom_sf"/>
</dbReference>
<evidence type="ECO:0000256" key="1">
    <source>
        <dbReference type="ARBA" id="ARBA00004448"/>
    </source>
</evidence>
<evidence type="ECO:0000256" key="10">
    <source>
        <dbReference type="SAM" id="Phobius"/>
    </source>
</evidence>
<dbReference type="PANTHER" id="PTHR45624">
    <property type="entry name" value="MITOCHONDRIAL BASIC AMINO ACIDS TRANSPORTER-RELATED"/>
    <property type="match status" value="1"/>
</dbReference>
<dbReference type="AlphaFoldDB" id="A0AAV7AR19"/>
<keyword evidence="6" id="KW-0999">Mitochondrion inner membrane</keyword>
<dbReference type="InterPro" id="IPR050567">
    <property type="entry name" value="Mitochondrial_Carrier"/>
</dbReference>
<reference evidence="11" key="1">
    <citation type="thesis" date="2020" institute="ProQuest LLC" country="789 East Eisenhower Parkway, Ann Arbor, MI, USA">
        <title>Comparative Genomics and Chromosome Evolution.</title>
        <authorList>
            <person name="Mudd A.B."/>
        </authorList>
    </citation>
    <scope>NUCLEOTIDE SEQUENCE</scope>
    <source>
        <strain evidence="11">237g6f4</strain>
        <tissue evidence="11">Blood</tissue>
    </source>
</reference>
<name>A0AAV7AR19_ENGPU</name>